<feature type="transmembrane region" description="Helical" evidence="1">
    <location>
        <begin position="41"/>
        <end position="62"/>
    </location>
</feature>
<dbReference type="EMBL" id="BGPR01059396">
    <property type="protein sequence ID" value="GBO35424.1"/>
    <property type="molecule type" value="Genomic_DNA"/>
</dbReference>
<reference evidence="2 4" key="1">
    <citation type="journal article" date="2019" name="Sci. Rep.">
        <title>Orb-weaving spider Araneus ventricosus genome elucidates the spidroin gene catalogue.</title>
        <authorList>
            <person name="Kono N."/>
            <person name="Nakamura H."/>
            <person name="Ohtoshi R."/>
            <person name="Moran D.A.P."/>
            <person name="Shinohara A."/>
            <person name="Yoshida Y."/>
            <person name="Fujiwara M."/>
            <person name="Mori M."/>
            <person name="Tomita M."/>
            <person name="Arakawa K."/>
        </authorList>
    </citation>
    <scope>NUCLEOTIDE SEQUENCE [LARGE SCALE GENOMIC DNA]</scope>
</reference>
<proteinExistence type="predicted"/>
<keyword evidence="1" id="KW-1133">Transmembrane helix</keyword>
<gene>
    <name evidence="2" type="ORF">AVEN_175208_1</name>
    <name evidence="3" type="ORF">AVEN_217694_1</name>
</gene>
<evidence type="ECO:0000313" key="3">
    <source>
        <dbReference type="EMBL" id="GBO35424.1"/>
    </source>
</evidence>
<dbReference type="AlphaFoldDB" id="A0A4Y2WCM5"/>
<evidence type="ECO:0000313" key="4">
    <source>
        <dbReference type="Proteomes" id="UP000499080"/>
    </source>
</evidence>
<evidence type="ECO:0000256" key="1">
    <source>
        <dbReference type="SAM" id="Phobius"/>
    </source>
</evidence>
<evidence type="ECO:0000313" key="2">
    <source>
        <dbReference type="EMBL" id="GBO35423.1"/>
    </source>
</evidence>
<protein>
    <submittedName>
        <fullName evidence="2">Uncharacterized protein</fullName>
    </submittedName>
</protein>
<comment type="caution">
    <text evidence="2">The sequence shown here is derived from an EMBL/GenBank/DDBJ whole genome shotgun (WGS) entry which is preliminary data.</text>
</comment>
<name>A0A4Y2WCM5_ARAVE</name>
<keyword evidence="1" id="KW-0472">Membrane</keyword>
<dbReference type="Proteomes" id="UP000499080">
    <property type="component" value="Unassembled WGS sequence"/>
</dbReference>
<dbReference type="EMBL" id="BGPR01059395">
    <property type="protein sequence ID" value="GBO35423.1"/>
    <property type="molecule type" value="Genomic_DNA"/>
</dbReference>
<accession>A0A4Y2WCM5</accession>
<keyword evidence="4" id="KW-1185">Reference proteome</keyword>
<organism evidence="2 4">
    <name type="scientific">Araneus ventricosus</name>
    <name type="common">Orbweaver spider</name>
    <name type="synonym">Epeira ventricosa</name>
    <dbReference type="NCBI Taxonomy" id="182803"/>
    <lineage>
        <taxon>Eukaryota</taxon>
        <taxon>Metazoa</taxon>
        <taxon>Ecdysozoa</taxon>
        <taxon>Arthropoda</taxon>
        <taxon>Chelicerata</taxon>
        <taxon>Arachnida</taxon>
        <taxon>Araneae</taxon>
        <taxon>Araneomorphae</taxon>
        <taxon>Entelegynae</taxon>
        <taxon>Araneoidea</taxon>
        <taxon>Araneidae</taxon>
        <taxon>Araneus</taxon>
    </lineage>
</organism>
<sequence length="149" mass="16808">MRLLSFVIGRNRLPDGLSQASKIAKARGSVWCVHLIEERKLIVTLAAFEWLIVFALTLRLFIVSFRVFGRLWQFSAVKCKIFWPQQVNLATTLGGYVATVLVNVNRGKLTTPKSASSSANFHTSQSERFTPGKKYLLKKYLGLSNCIEK</sequence>
<keyword evidence="1" id="KW-0812">Transmembrane</keyword>